<dbReference type="InterPro" id="IPR050781">
    <property type="entry name" value="CWC22_splicing_factor"/>
</dbReference>
<dbReference type="GO" id="GO:0000398">
    <property type="term" value="P:mRNA splicing, via spliceosome"/>
    <property type="evidence" value="ECO:0007669"/>
    <property type="project" value="TreeGrafter"/>
</dbReference>
<dbReference type="GO" id="GO:0071013">
    <property type="term" value="C:catalytic step 2 spliceosome"/>
    <property type="evidence" value="ECO:0007669"/>
    <property type="project" value="TreeGrafter"/>
</dbReference>
<dbReference type="Proteomes" id="UP000271889">
    <property type="component" value="Unassembled WGS sequence"/>
</dbReference>
<dbReference type="OrthoDB" id="1924287at2759"/>
<reference evidence="2 3" key="1">
    <citation type="submission" date="2018-11" db="EMBL/GenBank/DDBJ databases">
        <authorList>
            <consortium name="Pathogen Informatics"/>
        </authorList>
    </citation>
    <scope>NUCLEOTIDE SEQUENCE [LARGE SCALE GENOMIC DNA]</scope>
</reference>
<dbReference type="InterPro" id="IPR016024">
    <property type="entry name" value="ARM-type_fold"/>
</dbReference>
<feature type="non-terminal residue" evidence="2">
    <location>
        <position position="199"/>
    </location>
</feature>
<dbReference type="PANTHER" id="PTHR18034">
    <property type="entry name" value="CELL CYCLE CONTROL PROTEIN CWF22-RELATED"/>
    <property type="match status" value="1"/>
</dbReference>
<evidence type="ECO:0008006" key="4">
    <source>
        <dbReference type="Google" id="ProtNLM"/>
    </source>
</evidence>
<accession>A0A3P6TU54</accession>
<feature type="region of interest" description="Disordered" evidence="1">
    <location>
        <begin position="132"/>
        <end position="171"/>
    </location>
</feature>
<dbReference type="PANTHER" id="PTHR18034:SF3">
    <property type="entry name" value="PRE-MRNA-SPLICING FACTOR CWC22 HOMOLOG"/>
    <property type="match status" value="1"/>
</dbReference>
<gene>
    <name evidence="2" type="ORF">CGOC_LOCUS6529</name>
</gene>
<evidence type="ECO:0000313" key="3">
    <source>
        <dbReference type="Proteomes" id="UP000271889"/>
    </source>
</evidence>
<evidence type="ECO:0000313" key="2">
    <source>
        <dbReference type="EMBL" id="VDK69544.1"/>
    </source>
</evidence>
<name>A0A3P6TU54_CYLGO</name>
<feature type="compositionally biased region" description="Acidic residues" evidence="1">
    <location>
        <begin position="133"/>
        <end position="157"/>
    </location>
</feature>
<keyword evidence="3" id="KW-1185">Reference proteome</keyword>
<protein>
    <recommendedName>
        <fullName evidence="4">MIF4G domain-containing protein</fullName>
    </recommendedName>
</protein>
<dbReference type="Gene3D" id="1.25.40.180">
    <property type="match status" value="1"/>
</dbReference>
<dbReference type="GO" id="GO:0003723">
    <property type="term" value="F:RNA binding"/>
    <property type="evidence" value="ECO:0007669"/>
    <property type="project" value="TreeGrafter"/>
</dbReference>
<organism evidence="2 3">
    <name type="scientific">Cylicostephanus goldi</name>
    <name type="common">Nematode worm</name>
    <dbReference type="NCBI Taxonomy" id="71465"/>
    <lineage>
        <taxon>Eukaryota</taxon>
        <taxon>Metazoa</taxon>
        <taxon>Ecdysozoa</taxon>
        <taxon>Nematoda</taxon>
        <taxon>Chromadorea</taxon>
        <taxon>Rhabditida</taxon>
        <taxon>Rhabditina</taxon>
        <taxon>Rhabditomorpha</taxon>
        <taxon>Strongyloidea</taxon>
        <taxon>Strongylidae</taxon>
        <taxon>Cylicostephanus</taxon>
    </lineage>
</organism>
<evidence type="ECO:0000256" key="1">
    <source>
        <dbReference type="SAM" id="MobiDB-lite"/>
    </source>
</evidence>
<dbReference type="SUPFAM" id="SSF48371">
    <property type="entry name" value="ARM repeat"/>
    <property type="match status" value="1"/>
</dbReference>
<proteinExistence type="predicted"/>
<sequence length="199" mass="22150">MILMLETPTDDSVEVSIAFLKECGAKLAEVSPRALDTIFTRLRGILQDGDASNLDKRVQYMIEVVMAIRKDKFKAYPAVLEELDLIDEDDQITHTLSLEDAINPENELNVFKMDPEFEKNEKQYEEIRAEIIGDADDSDEEGSDDEEGSGGEVDEEGGAAAAPSGTTEIIDNTEQNLVAFRREVYLTIQSSLDFQEAAH</sequence>
<dbReference type="AlphaFoldDB" id="A0A3P6TU54"/>
<dbReference type="EMBL" id="UYRV01021443">
    <property type="protein sequence ID" value="VDK69544.1"/>
    <property type="molecule type" value="Genomic_DNA"/>
</dbReference>